<dbReference type="RefSeq" id="WP_142043176.1">
    <property type="nucleotide sequence ID" value="NZ_JBHTGS010000003.1"/>
</dbReference>
<proteinExistence type="predicted"/>
<evidence type="ECO:0000313" key="1">
    <source>
        <dbReference type="EMBL" id="TQL78560.1"/>
    </source>
</evidence>
<dbReference type="EMBL" id="VFOW01000001">
    <property type="protein sequence ID" value="TQL78560.1"/>
    <property type="molecule type" value="Genomic_DNA"/>
</dbReference>
<reference evidence="1 2" key="1">
    <citation type="submission" date="2019-06" db="EMBL/GenBank/DDBJ databases">
        <title>Sequencing the genomes of 1000 actinobacteria strains.</title>
        <authorList>
            <person name="Klenk H.-P."/>
        </authorList>
    </citation>
    <scope>NUCLEOTIDE SEQUENCE [LARGE SCALE GENOMIC DNA]</scope>
    <source>
        <strain evidence="1 2">DSM 45928</strain>
    </source>
</reference>
<comment type="caution">
    <text evidence="1">The sequence shown here is derived from an EMBL/GenBank/DDBJ whole genome shotgun (WGS) entry which is preliminary data.</text>
</comment>
<accession>A0A543B199</accession>
<gene>
    <name evidence="1" type="ORF">FB566_4149</name>
</gene>
<organism evidence="1 2">
    <name type="scientific">Stackebrandtia endophytica</name>
    <dbReference type="NCBI Taxonomy" id="1496996"/>
    <lineage>
        <taxon>Bacteria</taxon>
        <taxon>Bacillati</taxon>
        <taxon>Actinomycetota</taxon>
        <taxon>Actinomycetes</taxon>
        <taxon>Glycomycetales</taxon>
        <taxon>Glycomycetaceae</taxon>
        <taxon>Stackebrandtia</taxon>
    </lineage>
</organism>
<sequence>MGIMADRLAAMVVKATSPDGQIEGELRDNDALRLSFRPGAYRHYTEDGLGRQLSRLALRMWTGYQRAYDEAVAEATGRPVDRSVEDWDANRRRFRKAQAETKCTGFSTDGWVYAETTGMVAWTFVVRNGALSSLSEDEFVDQALSAYFAMNDDYRTKMRELRAEHYGRGFV</sequence>
<dbReference type="InParanoid" id="A0A543B199"/>
<protein>
    <submittedName>
        <fullName evidence="1">Uncharacterized protein</fullName>
    </submittedName>
</protein>
<dbReference type="Proteomes" id="UP000317043">
    <property type="component" value="Unassembled WGS sequence"/>
</dbReference>
<dbReference type="OrthoDB" id="3295447at2"/>
<keyword evidence="2" id="KW-1185">Reference proteome</keyword>
<name>A0A543B199_9ACTN</name>
<dbReference type="AlphaFoldDB" id="A0A543B199"/>
<evidence type="ECO:0000313" key="2">
    <source>
        <dbReference type="Proteomes" id="UP000317043"/>
    </source>
</evidence>